<proteinExistence type="predicted"/>
<dbReference type="PROSITE" id="PS50043">
    <property type="entry name" value="HTH_LUXR_2"/>
    <property type="match status" value="1"/>
</dbReference>
<dbReference type="InterPro" id="IPR000792">
    <property type="entry name" value="Tscrpt_reg_LuxR_C"/>
</dbReference>
<accession>A0A4Y4B2P3</accession>
<dbReference type="CDD" id="cd06170">
    <property type="entry name" value="LuxR_C_like"/>
    <property type="match status" value="1"/>
</dbReference>
<dbReference type="PANTHER" id="PTHR44688:SF16">
    <property type="entry name" value="DNA-BINDING TRANSCRIPTIONAL ACTIVATOR DEVR_DOSR"/>
    <property type="match status" value="1"/>
</dbReference>
<dbReference type="SMART" id="SM00421">
    <property type="entry name" value="HTH_LUXR"/>
    <property type="match status" value="1"/>
</dbReference>
<keyword evidence="6" id="KW-1185">Reference proteome</keyword>
<keyword evidence="1" id="KW-0805">Transcription regulation</keyword>
<dbReference type="Pfam" id="PF00196">
    <property type="entry name" value="GerE"/>
    <property type="match status" value="1"/>
</dbReference>
<dbReference type="SUPFAM" id="SSF46894">
    <property type="entry name" value="C-terminal effector domain of the bipartite response regulators"/>
    <property type="match status" value="1"/>
</dbReference>
<dbReference type="AlphaFoldDB" id="A0A4Y4B2P3"/>
<evidence type="ECO:0000313" key="6">
    <source>
        <dbReference type="Proteomes" id="UP000316775"/>
    </source>
</evidence>
<dbReference type="OrthoDB" id="965844at2"/>
<dbReference type="RefSeq" id="WP_073246943.1">
    <property type="nucleotide sequence ID" value="NZ_BJNP01000091.1"/>
</dbReference>
<organism evidence="5 6">
    <name type="scientific">Flavobacterium flevense</name>
    <dbReference type="NCBI Taxonomy" id="983"/>
    <lineage>
        <taxon>Bacteria</taxon>
        <taxon>Pseudomonadati</taxon>
        <taxon>Bacteroidota</taxon>
        <taxon>Flavobacteriia</taxon>
        <taxon>Flavobacteriales</taxon>
        <taxon>Flavobacteriaceae</taxon>
        <taxon>Flavobacterium</taxon>
    </lineage>
</organism>
<evidence type="ECO:0000256" key="3">
    <source>
        <dbReference type="ARBA" id="ARBA00023163"/>
    </source>
</evidence>
<dbReference type="InterPro" id="IPR016032">
    <property type="entry name" value="Sig_transdc_resp-reg_C-effctor"/>
</dbReference>
<evidence type="ECO:0000256" key="1">
    <source>
        <dbReference type="ARBA" id="ARBA00023015"/>
    </source>
</evidence>
<protein>
    <submittedName>
        <fullName evidence="5">Helix-turn-helix transcriptional regulator</fullName>
    </submittedName>
</protein>
<gene>
    <name evidence="5" type="ORF">FFL01_33780</name>
</gene>
<dbReference type="Proteomes" id="UP000316775">
    <property type="component" value="Unassembled WGS sequence"/>
</dbReference>
<dbReference type="EMBL" id="BJNP01000091">
    <property type="protein sequence ID" value="GEC73839.1"/>
    <property type="molecule type" value="Genomic_DNA"/>
</dbReference>
<dbReference type="STRING" id="983.SAMN05443543_11258"/>
<dbReference type="PANTHER" id="PTHR44688">
    <property type="entry name" value="DNA-BINDING TRANSCRIPTIONAL ACTIVATOR DEVR_DOSR"/>
    <property type="match status" value="1"/>
</dbReference>
<feature type="domain" description="HTH luxR-type" evidence="4">
    <location>
        <begin position="190"/>
        <end position="255"/>
    </location>
</feature>
<dbReference type="PRINTS" id="PR00038">
    <property type="entry name" value="HTHLUXR"/>
</dbReference>
<keyword evidence="3" id="KW-0804">Transcription</keyword>
<dbReference type="GO" id="GO:0006355">
    <property type="term" value="P:regulation of DNA-templated transcription"/>
    <property type="evidence" value="ECO:0007669"/>
    <property type="project" value="InterPro"/>
</dbReference>
<evidence type="ECO:0000313" key="5">
    <source>
        <dbReference type="EMBL" id="GEC73839.1"/>
    </source>
</evidence>
<reference evidence="5 6" key="1">
    <citation type="submission" date="2019-06" db="EMBL/GenBank/DDBJ databases">
        <title>Whole genome shotgun sequence of Flavobacterium flevense NBRC 14960.</title>
        <authorList>
            <person name="Hosoyama A."/>
            <person name="Uohara A."/>
            <person name="Ohji S."/>
            <person name="Ichikawa N."/>
        </authorList>
    </citation>
    <scope>NUCLEOTIDE SEQUENCE [LARGE SCALE GENOMIC DNA]</scope>
    <source>
        <strain evidence="5 6">NBRC 14960</strain>
    </source>
</reference>
<sequence>MSITKSDVLQELTAALLDQNFVADEQESIKTYQEMVASYVRIEQCVGVLSDFQANCSYIYSGSFGQIFGLTTENTVIDSAFEEDIFSKIHPDDIIERHVLELNYFQFQKSIEQKERSRYSTFSRIRVQNSDGSYSYINHRTIYVKSLPNGSVWLALCLYAASTDLIPSKGIDGKIIDVQTGEVIAHEKYVNSAKNLLSQRELEILTLVAKGLGSKQIAEELHIAVHTVYRHRQNIINKMKVANTAEAVKTAVVMGIVSL</sequence>
<evidence type="ECO:0000256" key="2">
    <source>
        <dbReference type="ARBA" id="ARBA00023125"/>
    </source>
</evidence>
<evidence type="ECO:0000259" key="4">
    <source>
        <dbReference type="PROSITE" id="PS50043"/>
    </source>
</evidence>
<dbReference type="Gene3D" id="3.30.450.20">
    <property type="entry name" value="PAS domain"/>
    <property type="match status" value="1"/>
</dbReference>
<name>A0A4Y4B2P3_9FLAO</name>
<dbReference type="InterPro" id="IPR036388">
    <property type="entry name" value="WH-like_DNA-bd_sf"/>
</dbReference>
<dbReference type="PROSITE" id="PS00622">
    <property type="entry name" value="HTH_LUXR_1"/>
    <property type="match status" value="1"/>
</dbReference>
<dbReference type="Gene3D" id="1.10.10.10">
    <property type="entry name" value="Winged helix-like DNA-binding domain superfamily/Winged helix DNA-binding domain"/>
    <property type="match status" value="1"/>
</dbReference>
<dbReference type="GO" id="GO:0003677">
    <property type="term" value="F:DNA binding"/>
    <property type="evidence" value="ECO:0007669"/>
    <property type="project" value="UniProtKB-KW"/>
</dbReference>
<keyword evidence="2" id="KW-0238">DNA-binding</keyword>
<comment type="caution">
    <text evidence="5">The sequence shown here is derived from an EMBL/GenBank/DDBJ whole genome shotgun (WGS) entry which is preliminary data.</text>
</comment>